<evidence type="ECO:0008006" key="4">
    <source>
        <dbReference type="Google" id="ProtNLM"/>
    </source>
</evidence>
<evidence type="ECO:0000256" key="1">
    <source>
        <dbReference type="SAM" id="SignalP"/>
    </source>
</evidence>
<dbReference type="EMBL" id="CP036275">
    <property type="protein sequence ID" value="QDU39600.1"/>
    <property type="molecule type" value="Genomic_DNA"/>
</dbReference>
<gene>
    <name evidence="2" type="ORF">Mal4_39460</name>
</gene>
<feature type="chain" id="PRO_5021818392" description="Nickel uptake substrate-specific transmembrane region" evidence="1">
    <location>
        <begin position="21"/>
        <end position="136"/>
    </location>
</feature>
<sequence precursor="true">MRYRTMRSVCFSLLSGGLLAAALGCGGSEGPERADIYGTMTYEGKPVAYAQLQYTPDADQGHSGPQTLLYVRDGHFDSKGKGPTIGPHVLKVYAYDGVSTELEPEGKMLMPEYVETVDIEEGRYEIDYTFPRESNG</sequence>
<evidence type="ECO:0000313" key="2">
    <source>
        <dbReference type="EMBL" id="QDU39600.1"/>
    </source>
</evidence>
<proteinExistence type="predicted"/>
<dbReference type="Proteomes" id="UP000320496">
    <property type="component" value="Chromosome"/>
</dbReference>
<dbReference type="AlphaFoldDB" id="A0A517ZAY9"/>
<reference evidence="2 3" key="1">
    <citation type="submission" date="2019-02" db="EMBL/GenBank/DDBJ databases">
        <title>Deep-cultivation of Planctomycetes and their phenomic and genomic characterization uncovers novel biology.</title>
        <authorList>
            <person name="Wiegand S."/>
            <person name="Jogler M."/>
            <person name="Boedeker C."/>
            <person name="Pinto D."/>
            <person name="Vollmers J."/>
            <person name="Rivas-Marin E."/>
            <person name="Kohn T."/>
            <person name="Peeters S.H."/>
            <person name="Heuer A."/>
            <person name="Rast P."/>
            <person name="Oberbeckmann S."/>
            <person name="Bunk B."/>
            <person name="Jeske O."/>
            <person name="Meyerdierks A."/>
            <person name="Storesund J.E."/>
            <person name="Kallscheuer N."/>
            <person name="Luecker S."/>
            <person name="Lage O.M."/>
            <person name="Pohl T."/>
            <person name="Merkel B.J."/>
            <person name="Hornburger P."/>
            <person name="Mueller R.-W."/>
            <person name="Bruemmer F."/>
            <person name="Labrenz M."/>
            <person name="Spormann A.M."/>
            <person name="Op den Camp H."/>
            <person name="Overmann J."/>
            <person name="Amann R."/>
            <person name="Jetten M.S.M."/>
            <person name="Mascher T."/>
            <person name="Medema M.H."/>
            <person name="Devos D.P."/>
            <person name="Kaster A.-K."/>
            <person name="Ovreas L."/>
            <person name="Rohde M."/>
            <person name="Galperin M.Y."/>
            <person name="Jogler C."/>
        </authorList>
    </citation>
    <scope>NUCLEOTIDE SEQUENCE [LARGE SCALE GENOMIC DNA]</scope>
    <source>
        <strain evidence="2 3">Mal4</strain>
    </source>
</reference>
<dbReference type="PROSITE" id="PS51257">
    <property type="entry name" value="PROKAR_LIPOPROTEIN"/>
    <property type="match status" value="1"/>
</dbReference>
<accession>A0A517ZAY9</accession>
<name>A0A517ZAY9_9PLAN</name>
<dbReference type="KEGG" id="mri:Mal4_39460"/>
<evidence type="ECO:0000313" key="3">
    <source>
        <dbReference type="Proteomes" id="UP000320496"/>
    </source>
</evidence>
<protein>
    <recommendedName>
        <fullName evidence="4">Nickel uptake substrate-specific transmembrane region</fullName>
    </recommendedName>
</protein>
<keyword evidence="1" id="KW-0732">Signal</keyword>
<feature type="signal peptide" evidence="1">
    <location>
        <begin position="1"/>
        <end position="20"/>
    </location>
</feature>
<keyword evidence="3" id="KW-1185">Reference proteome</keyword>
<organism evidence="2 3">
    <name type="scientific">Maioricimonas rarisocia</name>
    <dbReference type="NCBI Taxonomy" id="2528026"/>
    <lineage>
        <taxon>Bacteria</taxon>
        <taxon>Pseudomonadati</taxon>
        <taxon>Planctomycetota</taxon>
        <taxon>Planctomycetia</taxon>
        <taxon>Planctomycetales</taxon>
        <taxon>Planctomycetaceae</taxon>
        <taxon>Maioricimonas</taxon>
    </lineage>
</organism>